<proteinExistence type="inferred from homology"/>
<comment type="caution">
    <text evidence="9">The sequence shown here is derived from an EMBL/GenBank/DDBJ whole genome shotgun (WGS) entry which is preliminary data.</text>
</comment>
<feature type="transmembrane region" description="Helical" evidence="8">
    <location>
        <begin position="149"/>
        <end position="167"/>
    </location>
</feature>
<evidence type="ECO:0000313" key="10">
    <source>
        <dbReference type="Proteomes" id="UP000188726"/>
    </source>
</evidence>
<dbReference type="InterPro" id="IPR000060">
    <property type="entry name" value="BCCT_transptr"/>
</dbReference>
<dbReference type="EMBL" id="MUEO01000057">
    <property type="protein sequence ID" value="OOE41890.1"/>
    <property type="molecule type" value="Genomic_DNA"/>
</dbReference>
<feature type="transmembrane region" description="Helical" evidence="8">
    <location>
        <begin position="351"/>
        <end position="375"/>
    </location>
</feature>
<comment type="similarity">
    <text evidence="2">Belongs to the BCCT transporter (TC 2.A.15) family.</text>
</comment>
<evidence type="ECO:0000256" key="4">
    <source>
        <dbReference type="ARBA" id="ARBA00022475"/>
    </source>
</evidence>
<feature type="transmembrane region" description="Helical" evidence="8">
    <location>
        <begin position="49"/>
        <end position="69"/>
    </location>
</feature>
<keyword evidence="4" id="KW-1003">Cell membrane</keyword>
<keyword evidence="7 8" id="KW-0472">Membrane</keyword>
<feature type="transmembrane region" description="Helical" evidence="8">
    <location>
        <begin position="267"/>
        <end position="287"/>
    </location>
</feature>
<feature type="transmembrane region" description="Helical" evidence="8">
    <location>
        <begin position="12"/>
        <end position="29"/>
    </location>
</feature>
<protein>
    <submittedName>
        <fullName evidence="9">BCCT transporter</fullName>
    </submittedName>
</protein>
<comment type="subcellular location">
    <subcellularLocation>
        <location evidence="1">Cell membrane</location>
        <topology evidence="1">Multi-pass membrane protein</topology>
    </subcellularLocation>
</comment>
<evidence type="ECO:0000256" key="5">
    <source>
        <dbReference type="ARBA" id="ARBA00022692"/>
    </source>
</evidence>
<evidence type="ECO:0000256" key="1">
    <source>
        <dbReference type="ARBA" id="ARBA00004651"/>
    </source>
</evidence>
<organism evidence="9 10">
    <name type="scientific">Salinivibrio kushneri</name>
    <dbReference type="NCBI Taxonomy" id="1908198"/>
    <lineage>
        <taxon>Bacteria</taxon>
        <taxon>Pseudomonadati</taxon>
        <taxon>Pseudomonadota</taxon>
        <taxon>Gammaproteobacteria</taxon>
        <taxon>Vibrionales</taxon>
        <taxon>Vibrionaceae</taxon>
        <taxon>Salinivibrio</taxon>
    </lineage>
</organism>
<evidence type="ECO:0000313" key="9">
    <source>
        <dbReference type="EMBL" id="OOE41890.1"/>
    </source>
</evidence>
<feature type="transmembrane region" description="Helical" evidence="8">
    <location>
        <begin position="89"/>
        <end position="109"/>
    </location>
</feature>
<feature type="transmembrane region" description="Helical" evidence="8">
    <location>
        <begin position="482"/>
        <end position="507"/>
    </location>
</feature>
<dbReference type="GO" id="GO:0022857">
    <property type="term" value="F:transmembrane transporter activity"/>
    <property type="evidence" value="ECO:0007669"/>
    <property type="project" value="InterPro"/>
</dbReference>
<dbReference type="PANTHER" id="PTHR30047:SF7">
    <property type="entry name" value="HIGH-AFFINITY CHOLINE TRANSPORT PROTEIN"/>
    <property type="match status" value="1"/>
</dbReference>
<keyword evidence="6 8" id="KW-1133">Transmembrane helix</keyword>
<accession>A0AB36K233</accession>
<evidence type="ECO:0000256" key="8">
    <source>
        <dbReference type="SAM" id="Phobius"/>
    </source>
</evidence>
<sequence>MSLQGKGIKVSVFIPSFVIVLVAVAVGVADNELLVASAKAVFYFSLSDFAWLYQLLSVTALIVITYIFFSDAGNIRLGGKDAKPRFSLLSTFAMALTGGIATGVVTYSVNEPLIYFGNIYGEIAKQDFAPFSDESAIFSLARSFHNWSFIPYAIYSIVGLMIGYMHFNRKKAFSISSTLSPILGKHAQRSSVQTIIEVISVLAIALGLASSLGAGLALISSGLTAQYGIESSPLVWLVLTCVIGAIFISSTLSGLQKGIKYLSSVNAYIFYFLVAVLIIIGPISYISNLSVTSLGYWLDNFFLWAFDTKESGGEALVTWWTMYDWSIWIAYAPLMGLFLAQISYGRTLREFLLINWVLPSIFGILWFALWGGMAIKWQIDGALDLVQVVKDSGAVSGLWGFLQNMPSSGFFVPVVILTLIISFSTAADSMSSTIAAICTKNISATEDSPKKLKLIWGLLISAIAYIMVAFGGGAQGVDGIKYLAAAGGFSVLFLFMLVIIASVRVFLLKLNTKESAVAEEREAIHEN</sequence>
<reference evidence="9 10" key="1">
    <citation type="journal article" date="2017" name="Genome Announc.">
        <title>Draft Genome Sequences of Salinivibrio proteolyticus, Salinivibrio sharmensis, Salinivibrio siamensis, Salinivibrio costicola subsp. alcaliphilus, Salinivibrio costicola subsp. vallismortis, and 29 New Isolates Belonging to the Genus Salinivibrio.</title>
        <authorList>
            <person name="Lopez-Hermoso C."/>
            <person name="de la Haba R.R."/>
            <person name="Sanchez-Porro C."/>
            <person name="Bayliss S.C."/>
            <person name="Feil E.J."/>
            <person name="Ventosa A."/>
        </authorList>
    </citation>
    <scope>NUCLEOTIDE SEQUENCE [LARGE SCALE GENOMIC DNA]</scope>
    <source>
        <strain evidence="9 10">IC202</strain>
    </source>
</reference>
<dbReference type="AlphaFoldDB" id="A0AB36K233"/>
<dbReference type="RefSeq" id="WP_100297985.1">
    <property type="nucleotide sequence ID" value="NZ_MUEO01000057.1"/>
</dbReference>
<name>A0AB36K233_9GAMM</name>
<evidence type="ECO:0000256" key="2">
    <source>
        <dbReference type="ARBA" id="ARBA00005658"/>
    </source>
</evidence>
<feature type="transmembrane region" description="Helical" evidence="8">
    <location>
        <begin position="452"/>
        <end position="470"/>
    </location>
</feature>
<keyword evidence="3" id="KW-0813">Transport</keyword>
<evidence type="ECO:0000256" key="3">
    <source>
        <dbReference type="ARBA" id="ARBA00022448"/>
    </source>
</evidence>
<dbReference type="GO" id="GO:0005886">
    <property type="term" value="C:plasma membrane"/>
    <property type="evidence" value="ECO:0007669"/>
    <property type="project" value="UniProtKB-SubCell"/>
</dbReference>
<evidence type="ECO:0000256" key="6">
    <source>
        <dbReference type="ARBA" id="ARBA00022989"/>
    </source>
</evidence>
<feature type="transmembrane region" description="Helical" evidence="8">
    <location>
        <begin position="325"/>
        <end position="344"/>
    </location>
</feature>
<feature type="transmembrane region" description="Helical" evidence="8">
    <location>
        <begin position="410"/>
        <end position="431"/>
    </location>
</feature>
<feature type="transmembrane region" description="Helical" evidence="8">
    <location>
        <begin position="234"/>
        <end position="255"/>
    </location>
</feature>
<gene>
    <name evidence="9" type="ORF">BZG09_15370</name>
</gene>
<feature type="transmembrane region" description="Helical" evidence="8">
    <location>
        <begin position="195"/>
        <end position="219"/>
    </location>
</feature>
<keyword evidence="5 8" id="KW-0812">Transmembrane</keyword>
<dbReference type="PANTHER" id="PTHR30047">
    <property type="entry name" value="HIGH-AFFINITY CHOLINE TRANSPORT PROTEIN-RELATED"/>
    <property type="match status" value="1"/>
</dbReference>
<dbReference type="Pfam" id="PF02028">
    <property type="entry name" value="BCCT"/>
    <property type="match status" value="1"/>
</dbReference>
<evidence type="ECO:0000256" key="7">
    <source>
        <dbReference type="ARBA" id="ARBA00023136"/>
    </source>
</evidence>
<dbReference type="Proteomes" id="UP000188726">
    <property type="component" value="Unassembled WGS sequence"/>
</dbReference>